<evidence type="ECO:0000256" key="7">
    <source>
        <dbReference type="ARBA" id="ARBA00047942"/>
    </source>
</evidence>
<keyword evidence="11" id="KW-1185">Reference proteome</keyword>
<dbReference type="STRING" id="545695.TREAZ_0385"/>
<reference evidence="10 11" key="2">
    <citation type="journal article" date="2011" name="ISME J.">
        <title>RNA-seq reveals cooperative metabolic interactions between two termite-gut spirochete species in co-culture.</title>
        <authorList>
            <person name="Rosenthal A.Z."/>
            <person name="Matson E.G."/>
            <person name="Eldar A."/>
            <person name="Leadbetter J.R."/>
        </authorList>
    </citation>
    <scope>NUCLEOTIDE SEQUENCE [LARGE SCALE GENOMIC DNA]</scope>
    <source>
        <strain evidence="11">ATCC BAA-888 / DSM 13862 / ZAS-9</strain>
    </source>
</reference>
<dbReference type="EC" id="2.1.1.72" evidence="1"/>
<reference evidence="11" key="1">
    <citation type="submission" date="2009-12" db="EMBL/GenBank/DDBJ databases">
        <title>Complete sequence of Treponema azotonutricium strain ZAS-9.</title>
        <authorList>
            <person name="Tetu S.G."/>
            <person name="Matson E."/>
            <person name="Ren Q."/>
            <person name="Seshadri R."/>
            <person name="Elbourne L."/>
            <person name="Hassan K.A."/>
            <person name="Durkin A."/>
            <person name="Radune D."/>
            <person name="Mohamoud Y."/>
            <person name="Shay R."/>
            <person name="Jin S."/>
            <person name="Zhang X."/>
            <person name="Lucey K."/>
            <person name="Ballor N.R."/>
            <person name="Ottesen E."/>
            <person name="Rosenthal R."/>
            <person name="Allen A."/>
            <person name="Leadbetter J.R."/>
            <person name="Paulsen I.T."/>
        </authorList>
    </citation>
    <scope>NUCLEOTIDE SEQUENCE [LARGE SCALE GENOMIC DNA]</scope>
    <source>
        <strain evidence="11">ATCC BAA-888 / DSM 13862 / ZAS-9</strain>
    </source>
</reference>
<evidence type="ECO:0000256" key="2">
    <source>
        <dbReference type="ARBA" id="ARBA00022603"/>
    </source>
</evidence>
<proteinExistence type="predicted"/>
<evidence type="ECO:0000259" key="8">
    <source>
        <dbReference type="Pfam" id="PF07669"/>
    </source>
</evidence>
<dbReference type="GO" id="GO:0009007">
    <property type="term" value="F:site-specific DNA-methyltransferase (adenine-specific) activity"/>
    <property type="evidence" value="ECO:0007669"/>
    <property type="project" value="UniProtKB-EC"/>
</dbReference>
<dbReference type="Proteomes" id="UP000009222">
    <property type="component" value="Chromosome"/>
</dbReference>
<keyword evidence="2" id="KW-0489">Methyltransferase</keyword>
<dbReference type="eggNOG" id="COG1002">
    <property type="taxonomic scope" value="Bacteria"/>
</dbReference>
<dbReference type="Pfam" id="PF07669">
    <property type="entry name" value="Eco57I"/>
    <property type="match status" value="1"/>
</dbReference>
<name>F5YCY7_LEAAZ</name>
<dbReference type="HOGENOM" id="CLU_002539_1_0_12"/>
<keyword evidence="6" id="KW-0238">DNA-binding</keyword>
<dbReference type="KEGG" id="taz:TREAZ_0385"/>
<dbReference type="eggNOG" id="COG0827">
    <property type="taxonomic scope" value="Bacteria"/>
</dbReference>
<dbReference type="Pfam" id="PF12950">
    <property type="entry name" value="TaqI_C"/>
    <property type="match status" value="1"/>
</dbReference>
<dbReference type="GO" id="GO:0003677">
    <property type="term" value="F:DNA binding"/>
    <property type="evidence" value="ECO:0007669"/>
    <property type="project" value="UniProtKB-KW"/>
</dbReference>
<dbReference type="InParanoid" id="F5YCY7"/>
<feature type="domain" description="TaqI-like C-terminal specificity" evidence="9">
    <location>
        <begin position="876"/>
        <end position="991"/>
    </location>
</feature>
<keyword evidence="5" id="KW-0680">Restriction system</keyword>
<protein>
    <recommendedName>
        <fullName evidence="1">site-specific DNA-methyltransferase (adenine-specific)</fullName>
        <ecNumber evidence="1">2.1.1.72</ecNumber>
    </recommendedName>
</protein>
<keyword evidence="3" id="KW-0808">Transferase</keyword>
<evidence type="ECO:0000256" key="5">
    <source>
        <dbReference type="ARBA" id="ARBA00022747"/>
    </source>
</evidence>
<dbReference type="Gene3D" id="3.40.50.150">
    <property type="entry name" value="Vaccinia Virus protein VP39"/>
    <property type="match status" value="1"/>
</dbReference>
<evidence type="ECO:0000256" key="4">
    <source>
        <dbReference type="ARBA" id="ARBA00022691"/>
    </source>
</evidence>
<dbReference type="PANTHER" id="PTHR33841">
    <property type="entry name" value="DNA METHYLTRANSFERASE YEEA-RELATED"/>
    <property type="match status" value="1"/>
</dbReference>
<dbReference type="SUPFAM" id="SSF53335">
    <property type="entry name" value="S-adenosyl-L-methionine-dependent methyltransferases"/>
    <property type="match status" value="1"/>
</dbReference>
<organism evidence="10 11">
    <name type="scientific">Leadbettera azotonutricia (strain ATCC BAA-888 / DSM 13862 / ZAS-9)</name>
    <name type="common">Treponema azotonutricium</name>
    <dbReference type="NCBI Taxonomy" id="545695"/>
    <lineage>
        <taxon>Bacteria</taxon>
        <taxon>Pseudomonadati</taxon>
        <taxon>Spirochaetota</taxon>
        <taxon>Spirochaetia</taxon>
        <taxon>Spirochaetales</taxon>
        <taxon>Breznakiellaceae</taxon>
        <taxon>Leadbettera</taxon>
    </lineage>
</organism>
<dbReference type="GO" id="GO:0009307">
    <property type="term" value="P:DNA restriction-modification system"/>
    <property type="evidence" value="ECO:0007669"/>
    <property type="project" value="UniProtKB-KW"/>
</dbReference>
<dbReference type="InterPro" id="IPR025931">
    <property type="entry name" value="TaqI_C"/>
</dbReference>
<comment type="catalytic activity">
    <reaction evidence="7">
        <text>a 2'-deoxyadenosine in DNA + S-adenosyl-L-methionine = an N(6)-methyl-2'-deoxyadenosine in DNA + S-adenosyl-L-homocysteine + H(+)</text>
        <dbReference type="Rhea" id="RHEA:15197"/>
        <dbReference type="Rhea" id="RHEA-COMP:12418"/>
        <dbReference type="Rhea" id="RHEA-COMP:12419"/>
        <dbReference type="ChEBI" id="CHEBI:15378"/>
        <dbReference type="ChEBI" id="CHEBI:57856"/>
        <dbReference type="ChEBI" id="CHEBI:59789"/>
        <dbReference type="ChEBI" id="CHEBI:90615"/>
        <dbReference type="ChEBI" id="CHEBI:90616"/>
        <dbReference type="EC" id="2.1.1.72"/>
    </reaction>
</comment>
<evidence type="ECO:0000259" key="9">
    <source>
        <dbReference type="Pfam" id="PF12950"/>
    </source>
</evidence>
<evidence type="ECO:0000313" key="11">
    <source>
        <dbReference type="Proteomes" id="UP000009222"/>
    </source>
</evidence>
<dbReference type="OrthoDB" id="353422at2"/>
<dbReference type="REBASE" id="36205">
    <property type="entry name" value="Taz9ORF385P"/>
</dbReference>
<dbReference type="PROSITE" id="PS00092">
    <property type="entry name" value="N6_MTASE"/>
    <property type="match status" value="1"/>
</dbReference>
<dbReference type="InterPro" id="IPR050953">
    <property type="entry name" value="N4_N6_ade-DNA_methylase"/>
</dbReference>
<dbReference type="InterPro" id="IPR011639">
    <property type="entry name" value="MethylTrfase_TaqI-like_dom"/>
</dbReference>
<dbReference type="PRINTS" id="PR00507">
    <property type="entry name" value="N12N6MTFRASE"/>
</dbReference>
<sequence>MDFKEKYNRKAWLSFLEDSFLPDDFTVDEKDVSFTEKLEYTQAVTKLGESASLGLTAFEIKHKSTNDARVGLSKDAFRVVYHYTSHARALVLFVPQNNDDFYRFSLVEFTPVVNDKGEVKRDYSNPRRYSFILGRDAKVKTPQQYLIEKGRVKDDSDLKSRFSVEVLNKEFYNKLASWYDIALNDIKIDLSMASKILDKKIDDELKPQAVIRIIIRLMFIWFMKEKGLIESGFFTREFNAKFLKHENVYYNAVLQNLFFAVLNKKINERRFRKQDNANHYDPQKNDYGISDVFRFKDFFKDGKADEFIEKTRNIPFVNGGLFTCHDYKFSGLDIISNKKNIEQNYIIDGFSDNPKERVKLSDSVIFQLIDLFTDYAFTIEENTPHDIVVALDPELLGTVFENLIGAYNPETKQIANDRKNTGSFYTPREIVDYMCKESLKESLKNRFPNLTDSINKLIDEHEDKLDFPQKNKIISAITDLKILDPACGSGAFPMGMFNLMVRTIEKLQEHKTTYKNKLDIITSCIYGIDIQNIAIEITKLRFFISLLVDYEIPVKLEDFEVLPNLETKFVTANTLIGLNLKGADLFNEELFAKCKELTSVFTPFTQAKTPKEKENIKNSFEAKKLELITLLKNNNMASDEIEKVNAWNPFSVCYASPFFDSEIMFGIKDGFDVVIGNPPYKQIPKGSVSKDTFPFSEGKDKGKQNLYKVFIEAAYNFSKDNGCQCLITQSSLLCDLSSQYTRELLLTQCKIIYIIEFPKIAPSHLGQVFQSVLQGTCISVVTKSIPESGYIFSISINNDTTTLKSLSFEKMVQESIRCIYPDSFNIPLVKNGEFDIIRKINNISIRFRDIIQSISQGDINLTTSKAYIINSKTRIKLLRGRNISKYYINYDTDEFIKPNYKTELVTANQNDTFLVCQEVTGTVDKWRLHFALTNTGEPFLFGHTANKVRLKNPENNLFFLSLLNSKLLDWYFRKTSTNNHVGGYEIEQLPIRIPTEQRQFIELVSKILVAKAANPTADTTQIETQIDKIVYKLYGLTEEEVKVVEGKV</sequence>
<dbReference type="GO" id="GO:0032259">
    <property type="term" value="P:methylation"/>
    <property type="evidence" value="ECO:0007669"/>
    <property type="project" value="UniProtKB-KW"/>
</dbReference>
<dbReference type="AlphaFoldDB" id="F5YCY7"/>
<feature type="domain" description="Type II methyltransferase M.TaqI-like" evidence="8">
    <location>
        <begin position="524"/>
        <end position="757"/>
    </location>
</feature>
<evidence type="ECO:0000256" key="3">
    <source>
        <dbReference type="ARBA" id="ARBA00022679"/>
    </source>
</evidence>
<keyword evidence="4" id="KW-0949">S-adenosyl-L-methionine</keyword>
<dbReference type="RefSeq" id="WP_015711558.1">
    <property type="nucleotide sequence ID" value="NC_015577.1"/>
</dbReference>
<dbReference type="InterPro" id="IPR029063">
    <property type="entry name" value="SAM-dependent_MTases_sf"/>
</dbReference>
<evidence type="ECO:0000313" key="10">
    <source>
        <dbReference type="EMBL" id="AEF81228.1"/>
    </source>
</evidence>
<dbReference type="EMBL" id="CP001841">
    <property type="protein sequence ID" value="AEF81228.1"/>
    <property type="molecule type" value="Genomic_DNA"/>
</dbReference>
<dbReference type="PANTHER" id="PTHR33841:SF1">
    <property type="entry name" value="DNA METHYLTRANSFERASE A"/>
    <property type="match status" value="1"/>
</dbReference>
<gene>
    <name evidence="10" type="ordered locus">TREAZ_0385</name>
</gene>
<evidence type="ECO:0000256" key="6">
    <source>
        <dbReference type="ARBA" id="ARBA00023125"/>
    </source>
</evidence>
<dbReference type="InterPro" id="IPR002052">
    <property type="entry name" value="DNA_methylase_N6_adenine_CS"/>
</dbReference>
<accession>F5YCY7</accession>
<evidence type="ECO:0000256" key="1">
    <source>
        <dbReference type="ARBA" id="ARBA00011900"/>
    </source>
</evidence>